<organism evidence="6 7">
    <name type="scientific">Gracilimonas halophila</name>
    <dbReference type="NCBI Taxonomy" id="1834464"/>
    <lineage>
        <taxon>Bacteria</taxon>
        <taxon>Pseudomonadati</taxon>
        <taxon>Balneolota</taxon>
        <taxon>Balneolia</taxon>
        <taxon>Balneolales</taxon>
        <taxon>Balneolaceae</taxon>
        <taxon>Gracilimonas</taxon>
    </lineage>
</organism>
<keyword evidence="1" id="KW-0349">Heme</keyword>
<evidence type="ECO:0000259" key="5">
    <source>
        <dbReference type="Pfam" id="PF02898"/>
    </source>
</evidence>
<keyword evidence="3" id="KW-0560">Oxidoreductase</keyword>
<dbReference type="Gene3D" id="3.90.340.10">
    <property type="entry name" value="Nitric Oxide Synthase, Chain A, domain 1"/>
    <property type="match status" value="1"/>
</dbReference>
<keyword evidence="7" id="KW-1185">Reference proteome</keyword>
<dbReference type="PANTHER" id="PTHR43410:SF1">
    <property type="entry name" value="NITRIC OXIDE SYNTHASE"/>
    <property type="match status" value="1"/>
</dbReference>
<reference evidence="7" key="1">
    <citation type="journal article" date="2019" name="Int. J. Syst. Evol. Microbiol.">
        <title>The Global Catalogue of Microorganisms (GCM) 10K type strain sequencing project: providing services to taxonomists for standard genome sequencing and annotation.</title>
        <authorList>
            <consortium name="The Broad Institute Genomics Platform"/>
            <consortium name="The Broad Institute Genome Sequencing Center for Infectious Disease"/>
            <person name="Wu L."/>
            <person name="Ma J."/>
        </authorList>
    </citation>
    <scope>NUCLEOTIDE SEQUENCE [LARGE SCALE GENOMIC DNA]</scope>
    <source>
        <strain evidence="7">KCTC 52042</strain>
    </source>
</reference>
<gene>
    <name evidence="6" type="ORF">ACFSVN_05085</name>
</gene>
<evidence type="ECO:0000256" key="3">
    <source>
        <dbReference type="ARBA" id="ARBA00023002"/>
    </source>
</evidence>
<evidence type="ECO:0000256" key="4">
    <source>
        <dbReference type="ARBA" id="ARBA00023004"/>
    </source>
</evidence>
<keyword evidence="2" id="KW-0479">Metal-binding</keyword>
<dbReference type="InterPro" id="IPR044943">
    <property type="entry name" value="NOS_dom_1"/>
</dbReference>
<dbReference type="PANTHER" id="PTHR43410">
    <property type="entry name" value="NITRIC OXIDE SYNTHASE OXYGENASE"/>
    <property type="match status" value="1"/>
</dbReference>
<evidence type="ECO:0000256" key="1">
    <source>
        <dbReference type="ARBA" id="ARBA00022617"/>
    </source>
</evidence>
<proteinExistence type="predicted"/>
<dbReference type="Proteomes" id="UP001597460">
    <property type="component" value="Unassembled WGS sequence"/>
</dbReference>
<dbReference type="Pfam" id="PF02898">
    <property type="entry name" value="NO_synthase"/>
    <property type="match status" value="1"/>
</dbReference>
<accession>A0ABW5JJP4</accession>
<protein>
    <submittedName>
        <fullName evidence="6">Nitric oxide synthase oxygenase</fullName>
    </submittedName>
</protein>
<evidence type="ECO:0000256" key="2">
    <source>
        <dbReference type="ARBA" id="ARBA00022723"/>
    </source>
</evidence>
<evidence type="ECO:0000313" key="7">
    <source>
        <dbReference type="Proteomes" id="UP001597460"/>
    </source>
</evidence>
<dbReference type="InterPro" id="IPR036119">
    <property type="entry name" value="NOS_N_sf"/>
</dbReference>
<dbReference type="EMBL" id="JBHULI010000021">
    <property type="protein sequence ID" value="MFD2531812.1"/>
    <property type="molecule type" value="Genomic_DNA"/>
</dbReference>
<dbReference type="InterPro" id="IPR050607">
    <property type="entry name" value="NOS"/>
</dbReference>
<dbReference type="InterPro" id="IPR004030">
    <property type="entry name" value="NOS_N"/>
</dbReference>
<dbReference type="RefSeq" id="WP_390299541.1">
    <property type="nucleotide sequence ID" value="NZ_JBHULI010000021.1"/>
</dbReference>
<comment type="caution">
    <text evidence="6">The sequence shown here is derived from an EMBL/GenBank/DDBJ whole genome shotgun (WGS) entry which is preliminary data.</text>
</comment>
<keyword evidence="4" id="KW-0408">Iron</keyword>
<sequence>MKFCTREKEAGREVMADWSWIVPPMSASTMEVFHKQWQDEVLDPNFYYQEKKWKKTAGKKLKECPYHLNSN</sequence>
<dbReference type="SUPFAM" id="SSF56512">
    <property type="entry name" value="Nitric oxide (NO) synthase oxygenase domain"/>
    <property type="match status" value="1"/>
</dbReference>
<feature type="domain" description="Nitric oxide synthase (NOS)" evidence="5">
    <location>
        <begin position="1"/>
        <end position="54"/>
    </location>
</feature>
<name>A0ABW5JJP4_9BACT</name>
<evidence type="ECO:0000313" key="6">
    <source>
        <dbReference type="EMBL" id="MFD2531812.1"/>
    </source>
</evidence>